<evidence type="ECO:0000313" key="1">
    <source>
        <dbReference type="EMBL" id="KAJ4716470.1"/>
    </source>
</evidence>
<gene>
    <name evidence="1" type="ORF">OWV82_011486</name>
</gene>
<protein>
    <submittedName>
        <fullName evidence="1">Pentatricopeptide repeat-containing protein</fullName>
    </submittedName>
</protein>
<keyword evidence="2" id="KW-1185">Reference proteome</keyword>
<evidence type="ECO:0000313" key="2">
    <source>
        <dbReference type="Proteomes" id="UP001164539"/>
    </source>
</evidence>
<reference evidence="1 2" key="1">
    <citation type="journal article" date="2023" name="Science">
        <title>Complex scaffold remodeling in plant triterpene biosynthesis.</title>
        <authorList>
            <person name="De La Pena R."/>
            <person name="Hodgson H."/>
            <person name="Liu J.C."/>
            <person name="Stephenson M.J."/>
            <person name="Martin A.C."/>
            <person name="Owen C."/>
            <person name="Harkess A."/>
            <person name="Leebens-Mack J."/>
            <person name="Jimenez L.E."/>
            <person name="Osbourn A."/>
            <person name="Sattely E.S."/>
        </authorList>
    </citation>
    <scope>NUCLEOTIDE SEQUENCE [LARGE SCALE GENOMIC DNA]</scope>
    <source>
        <strain evidence="2">cv. JPN11</strain>
        <tissue evidence="1">Leaf</tissue>
    </source>
</reference>
<comment type="caution">
    <text evidence="1">The sequence shown here is derived from an EMBL/GenBank/DDBJ whole genome shotgun (WGS) entry which is preliminary data.</text>
</comment>
<dbReference type="Proteomes" id="UP001164539">
    <property type="component" value="Chromosome 6"/>
</dbReference>
<accession>A0ACC1XYC7</accession>
<dbReference type="EMBL" id="CM051399">
    <property type="protein sequence ID" value="KAJ4716470.1"/>
    <property type="molecule type" value="Genomic_DNA"/>
</dbReference>
<proteinExistence type="predicted"/>
<organism evidence="1 2">
    <name type="scientific">Melia azedarach</name>
    <name type="common">Chinaberry tree</name>
    <dbReference type="NCBI Taxonomy" id="155640"/>
    <lineage>
        <taxon>Eukaryota</taxon>
        <taxon>Viridiplantae</taxon>
        <taxon>Streptophyta</taxon>
        <taxon>Embryophyta</taxon>
        <taxon>Tracheophyta</taxon>
        <taxon>Spermatophyta</taxon>
        <taxon>Magnoliopsida</taxon>
        <taxon>eudicotyledons</taxon>
        <taxon>Gunneridae</taxon>
        <taxon>Pentapetalae</taxon>
        <taxon>rosids</taxon>
        <taxon>malvids</taxon>
        <taxon>Sapindales</taxon>
        <taxon>Meliaceae</taxon>
        <taxon>Melia</taxon>
    </lineage>
</organism>
<sequence length="681" mass="76610">MNVRVNEMRCLKDALVYHVQAIKAGLTPPTFTTNQLIHVYSKHNLLRESQKLFDEMPERNVFSWNTIISARIKSQDLTKARSLFDSAPHKDLVTYNSMLCGYINTDGCETHALKLFIGMKNAPEDIKMDEFTVTSMLNLCAKLSNVCYGRQLHAFMVKTSNDVSGFAVSSLIDMYSKCGCFEAAHRVFGGCSDEVNLISKNAMLAACCREGELEMALKTFWREPELNDAVSWNTLISGYVQNDDPVEGFKLFVRMGENGIRWNEHTFASVLSACCGLRSLKCGKEVHSWVLKNGLVSNPFITCGIVDVYCKCENMKYAEAMLLDSEVRTSHSVTSMIMGYSSQGNMIEARRHFDSLSEKNVVMWTAMFSGYVKAQQCEAVFDLLSELQAKEAVISDALILVNVLGACALQAALSPGKEVHAYILRMGIKMDKKLISTLVDMYWKCGSLKYAEVIFLNFTERDLVLYNVMIAGYAHHGHGKQAIQLFKEMLLKGAKPDAVTFVAILCACRHCGSVKMGEKYFNSMTEDYNIIPENDHYGCMIDLYGRTNQLEKTVEFMKKIPIEEDAVILGSFLNACRLNRNAELARETEDKLLRIEGNNKARYLQLANVYAAEGNWAEMGRVRKQMRGMKVKKFAGCSWVYVKNGVHIFTAGDKSHPRTEAMYSMLTSLTGELYEIAGAFY</sequence>
<name>A0ACC1XYC7_MELAZ</name>